<feature type="compositionally biased region" description="Polar residues" evidence="1">
    <location>
        <begin position="1"/>
        <end position="14"/>
    </location>
</feature>
<feature type="compositionally biased region" description="Polar residues" evidence="1">
    <location>
        <begin position="35"/>
        <end position="60"/>
    </location>
</feature>
<proteinExistence type="predicted"/>
<gene>
    <name evidence="2" type="ORF">F1559_003021</name>
</gene>
<feature type="region of interest" description="Disordered" evidence="1">
    <location>
        <begin position="1"/>
        <end position="96"/>
    </location>
</feature>
<evidence type="ECO:0000313" key="2">
    <source>
        <dbReference type="EMBL" id="KAF6004483.1"/>
    </source>
</evidence>
<feature type="compositionally biased region" description="Acidic residues" evidence="1">
    <location>
        <begin position="142"/>
        <end position="162"/>
    </location>
</feature>
<keyword evidence="3" id="KW-1185">Reference proteome</keyword>
<feature type="compositionally biased region" description="Polar residues" evidence="1">
    <location>
        <begin position="69"/>
        <end position="83"/>
    </location>
</feature>
<dbReference type="EMBL" id="VWRR01000003">
    <property type="protein sequence ID" value="KAF6004483.1"/>
    <property type="molecule type" value="Genomic_DNA"/>
</dbReference>
<evidence type="ECO:0000313" key="3">
    <source>
        <dbReference type="Proteomes" id="UP000530660"/>
    </source>
</evidence>
<name>A0A7J7IMZ2_9RHOD</name>
<feature type="compositionally biased region" description="Low complexity" evidence="1">
    <location>
        <begin position="206"/>
        <end position="225"/>
    </location>
</feature>
<reference evidence="2 3" key="1">
    <citation type="journal article" date="2020" name="J. Phycol.">
        <title>Comparative genome analysis reveals Cyanidiococcus gen. nov., a new extremophilic red algal genus sister to Cyanidioschyzon (Cyanidioschyzonaceae, Rhodophyta).</title>
        <authorList>
            <person name="Liu S.-L."/>
            <person name="Chiang Y.-R."/>
            <person name="Yoon H.S."/>
            <person name="Fu H.-Y."/>
        </authorList>
    </citation>
    <scope>NUCLEOTIDE SEQUENCE [LARGE SCALE GENOMIC DNA]</scope>
    <source>
        <strain evidence="2 3">THAL066</strain>
    </source>
</reference>
<comment type="caution">
    <text evidence="2">The sequence shown here is derived from an EMBL/GenBank/DDBJ whole genome shotgun (WGS) entry which is preliminary data.</text>
</comment>
<evidence type="ECO:0000256" key="1">
    <source>
        <dbReference type="SAM" id="MobiDB-lite"/>
    </source>
</evidence>
<feature type="region of interest" description="Disordered" evidence="1">
    <location>
        <begin position="120"/>
        <end position="261"/>
    </location>
</feature>
<sequence>MVRARSSSVGSVPTRSEGGDSDFEQEPPTALALQCGTQSSAKETDQLSNAVGGTSPSIDTRTAMRDTQEAASPSRVPTPNSAVISKRSSRRGLGVEQDTLTAARDVDNALPATTAARVTRGRASARLAKNRSETCREKSESELEEEELDEVDETDVVDEVDAADAAFSCSSEEEAESQSEELSSESDADETPKAKRRGRGRQPVGARRSAASRATSASRSDSATTKPLSRVTSAGRRLGTKNAAAPLMMKKTSDSQTSQPVVIQSRVAGGFRVGLSRSALLVKRK</sequence>
<feature type="compositionally biased region" description="Acidic residues" evidence="1">
    <location>
        <begin position="171"/>
        <end position="189"/>
    </location>
</feature>
<protein>
    <submittedName>
        <fullName evidence="2">Uncharacterized protein</fullName>
    </submittedName>
</protein>
<feature type="compositionally biased region" description="Basic and acidic residues" evidence="1">
    <location>
        <begin position="130"/>
        <end position="141"/>
    </location>
</feature>
<dbReference type="AlphaFoldDB" id="A0A7J7IMZ2"/>
<accession>A0A7J7IMZ2</accession>
<organism evidence="2 3">
    <name type="scientific">Cyanidiococcus yangmingshanensis</name>
    <dbReference type="NCBI Taxonomy" id="2690220"/>
    <lineage>
        <taxon>Eukaryota</taxon>
        <taxon>Rhodophyta</taxon>
        <taxon>Bangiophyceae</taxon>
        <taxon>Cyanidiales</taxon>
        <taxon>Cyanidiaceae</taxon>
        <taxon>Cyanidiococcus</taxon>
    </lineage>
</organism>
<dbReference type="Proteomes" id="UP000530660">
    <property type="component" value="Unassembled WGS sequence"/>
</dbReference>